<organism evidence="1 2">
    <name type="scientific">Streptomyces inusitatus</name>
    <dbReference type="NCBI Taxonomy" id="68221"/>
    <lineage>
        <taxon>Bacteria</taxon>
        <taxon>Bacillati</taxon>
        <taxon>Actinomycetota</taxon>
        <taxon>Actinomycetes</taxon>
        <taxon>Kitasatosporales</taxon>
        <taxon>Streptomycetaceae</taxon>
        <taxon>Streptomyces</taxon>
    </lineage>
</organism>
<dbReference type="RefSeq" id="WP_190122242.1">
    <property type="nucleotide sequence ID" value="NZ_BMWG01000003.1"/>
</dbReference>
<evidence type="ECO:0000313" key="2">
    <source>
        <dbReference type="Proteomes" id="UP000630936"/>
    </source>
</evidence>
<dbReference type="InterPro" id="IPR046053">
    <property type="entry name" value="DUF6011"/>
</dbReference>
<dbReference type="EMBL" id="BMWG01000003">
    <property type="protein sequence ID" value="GGZ23763.1"/>
    <property type="molecule type" value="Genomic_DNA"/>
</dbReference>
<accession>A0A918PVZ9</accession>
<dbReference type="Pfam" id="PF19474">
    <property type="entry name" value="DUF6011"/>
    <property type="match status" value="1"/>
</dbReference>
<gene>
    <name evidence="1" type="ORF">GCM10010387_16240</name>
</gene>
<keyword evidence="2" id="KW-1185">Reference proteome</keyword>
<proteinExistence type="predicted"/>
<name>A0A918PVZ9_9ACTN</name>
<dbReference type="AlphaFoldDB" id="A0A918PVZ9"/>
<reference evidence="1" key="2">
    <citation type="submission" date="2020-09" db="EMBL/GenBank/DDBJ databases">
        <authorList>
            <person name="Sun Q."/>
            <person name="Ohkuma M."/>
        </authorList>
    </citation>
    <scope>NUCLEOTIDE SEQUENCE</scope>
    <source>
        <strain evidence="1">JCM 4988</strain>
    </source>
</reference>
<protein>
    <submittedName>
        <fullName evidence="1">Uncharacterized protein</fullName>
    </submittedName>
</protein>
<reference evidence="1" key="1">
    <citation type="journal article" date="2014" name="Int. J. Syst. Evol. Microbiol.">
        <title>Complete genome sequence of Corynebacterium casei LMG S-19264T (=DSM 44701T), isolated from a smear-ripened cheese.</title>
        <authorList>
            <consortium name="US DOE Joint Genome Institute (JGI-PGF)"/>
            <person name="Walter F."/>
            <person name="Albersmeier A."/>
            <person name="Kalinowski J."/>
            <person name="Ruckert C."/>
        </authorList>
    </citation>
    <scope>NUCLEOTIDE SEQUENCE</scope>
    <source>
        <strain evidence="1">JCM 4988</strain>
    </source>
</reference>
<dbReference type="Proteomes" id="UP000630936">
    <property type="component" value="Unassembled WGS sequence"/>
</dbReference>
<comment type="caution">
    <text evidence="1">The sequence shown here is derived from an EMBL/GenBank/DDBJ whole genome shotgun (WGS) entry which is preliminary data.</text>
</comment>
<evidence type="ECO:0000313" key="1">
    <source>
        <dbReference type="EMBL" id="GGZ23763.1"/>
    </source>
</evidence>
<sequence>MTLPPDWPELGGIAEGYYAVHDPTAPDTVIYWRRVITAKVDGLKPWPAKASYGPPVPRRADVPADPAARERFVTAWSQVRAAYLTRVVDAILTDPVAAGRRFAEFGIRCCQCGRPLRDATSKTVGIGPECRSGMDPAVLARYLTPQVGQIHAAHLATEAAQ</sequence>